<protein>
    <recommendedName>
        <fullName evidence="2">Gylcosyl hydrolase 115 C-terminal domain-containing protein</fullName>
    </recommendedName>
</protein>
<feature type="signal peptide" evidence="1">
    <location>
        <begin position="1"/>
        <end position="20"/>
    </location>
</feature>
<dbReference type="PANTHER" id="PTHR37842">
    <property type="match status" value="1"/>
</dbReference>
<dbReference type="Pfam" id="PF17829">
    <property type="entry name" value="GH115_C"/>
    <property type="match status" value="1"/>
</dbReference>
<dbReference type="EMBL" id="BOPG01000011">
    <property type="protein sequence ID" value="GIJ54197.1"/>
    <property type="molecule type" value="Genomic_DNA"/>
</dbReference>
<comment type="caution">
    <text evidence="3">The sequence shown here is derived from an EMBL/GenBank/DDBJ whole genome shotgun (WGS) entry which is preliminary data.</text>
</comment>
<dbReference type="AlphaFoldDB" id="A0A8J3Z0H4"/>
<gene>
    <name evidence="3" type="ORF">Vau01_017130</name>
</gene>
<keyword evidence="1" id="KW-0732">Signal</keyword>
<keyword evidence="4" id="KW-1185">Reference proteome</keyword>
<dbReference type="InterPro" id="IPR041437">
    <property type="entry name" value="GH115_C"/>
</dbReference>
<accession>A0A8J3Z0H4</accession>
<name>A0A8J3Z0H4_9ACTN</name>
<proteinExistence type="predicted"/>
<evidence type="ECO:0000313" key="3">
    <source>
        <dbReference type="EMBL" id="GIJ54197.1"/>
    </source>
</evidence>
<reference evidence="3" key="1">
    <citation type="submission" date="2021-01" db="EMBL/GenBank/DDBJ databases">
        <title>Whole genome shotgun sequence of Virgisporangium aurantiacum NBRC 16421.</title>
        <authorList>
            <person name="Komaki H."/>
            <person name="Tamura T."/>
        </authorList>
    </citation>
    <scope>NUCLEOTIDE SEQUENCE</scope>
    <source>
        <strain evidence="3">NBRC 16421</strain>
    </source>
</reference>
<dbReference type="PANTHER" id="PTHR37842:SF2">
    <property type="entry name" value="GYLCOSYL HYDROLASE 115 C-TERMINAL DOMAIN-CONTAINING PROTEIN"/>
    <property type="match status" value="1"/>
</dbReference>
<feature type="chain" id="PRO_5035193077" description="Gylcosyl hydrolase 115 C-terminal domain-containing protein" evidence="1">
    <location>
        <begin position="21"/>
        <end position="90"/>
    </location>
</feature>
<evidence type="ECO:0000313" key="4">
    <source>
        <dbReference type="Proteomes" id="UP000612585"/>
    </source>
</evidence>
<evidence type="ECO:0000256" key="1">
    <source>
        <dbReference type="SAM" id="SignalP"/>
    </source>
</evidence>
<dbReference type="Gene3D" id="2.60.120.1620">
    <property type="match status" value="1"/>
</dbReference>
<feature type="domain" description="Gylcosyl hydrolase 115 C-terminal" evidence="2">
    <location>
        <begin position="45"/>
        <end position="81"/>
    </location>
</feature>
<evidence type="ECO:0000259" key="2">
    <source>
        <dbReference type="Pfam" id="PF17829"/>
    </source>
</evidence>
<sequence length="90" mass="9216">MRSLLVCVLALPVTALPVTAAPTHAAARTGGDPSGYVAFAARPGAAGTHVVKIWMVDPTIVVQKVVIDTGGLRPSYLGPPESFRLGAGHD</sequence>
<organism evidence="3 4">
    <name type="scientific">Virgisporangium aurantiacum</name>
    <dbReference type="NCBI Taxonomy" id="175570"/>
    <lineage>
        <taxon>Bacteria</taxon>
        <taxon>Bacillati</taxon>
        <taxon>Actinomycetota</taxon>
        <taxon>Actinomycetes</taxon>
        <taxon>Micromonosporales</taxon>
        <taxon>Micromonosporaceae</taxon>
        <taxon>Virgisporangium</taxon>
    </lineage>
</organism>
<dbReference type="Proteomes" id="UP000612585">
    <property type="component" value="Unassembled WGS sequence"/>
</dbReference>